<feature type="chain" id="PRO_5003026031" evidence="1">
    <location>
        <begin position="24"/>
        <end position="415"/>
    </location>
</feature>
<dbReference type="Proteomes" id="UP000003160">
    <property type="component" value="Unassembled WGS sequence"/>
</dbReference>
<keyword evidence="1" id="KW-0732">Signal</keyword>
<reference evidence="2 3" key="1">
    <citation type="submission" date="2009-10" db="EMBL/GenBank/DDBJ databases">
        <authorList>
            <person name="Qin X."/>
            <person name="Bachman B."/>
            <person name="Battles P."/>
            <person name="Bell A."/>
            <person name="Bess C."/>
            <person name="Bickham C."/>
            <person name="Chaboub L."/>
            <person name="Chen D."/>
            <person name="Coyle M."/>
            <person name="Deiros D.R."/>
            <person name="Dinh H."/>
            <person name="Forbes L."/>
            <person name="Fowler G."/>
            <person name="Francisco L."/>
            <person name="Fu Q."/>
            <person name="Gubbala S."/>
            <person name="Hale W."/>
            <person name="Han Y."/>
            <person name="Hemphill L."/>
            <person name="Highlander S.K."/>
            <person name="Hirani K."/>
            <person name="Hogues M."/>
            <person name="Jackson L."/>
            <person name="Jakkamsetti A."/>
            <person name="Javaid M."/>
            <person name="Jiang H."/>
            <person name="Korchina V."/>
            <person name="Kovar C."/>
            <person name="Lara F."/>
            <person name="Lee S."/>
            <person name="Mata R."/>
            <person name="Mathew T."/>
            <person name="Moen C."/>
            <person name="Morales K."/>
            <person name="Munidasa M."/>
            <person name="Nazareth L."/>
            <person name="Ngo R."/>
            <person name="Nguyen L."/>
            <person name="Okwuonu G."/>
            <person name="Ongeri F."/>
            <person name="Patil S."/>
            <person name="Petrosino J."/>
            <person name="Pham C."/>
            <person name="Pham P."/>
            <person name="Pu L.-L."/>
            <person name="Puazo M."/>
            <person name="Raj R."/>
            <person name="Reid J."/>
            <person name="Rouhana J."/>
            <person name="Saada N."/>
            <person name="Shang Y."/>
            <person name="Simmons D."/>
            <person name="Thornton R."/>
            <person name="Warren J."/>
            <person name="Weissenberger G."/>
            <person name="Zhang J."/>
            <person name="Zhang L."/>
            <person name="Zhou C."/>
            <person name="Zhu D."/>
            <person name="Muzny D."/>
            <person name="Worley K."/>
            <person name="Gibbs R."/>
        </authorList>
    </citation>
    <scope>NUCLEOTIDE SEQUENCE [LARGE SCALE GENOMIC DNA]</scope>
    <source>
        <strain evidence="2 3">DSM 17361</strain>
    </source>
</reference>
<organism evidence="2 3">
    <name type="scientific">Hallella bergensis DSM 17361</name>
    <dbReference type="NCBI Taxonomy" id="585502"/>
    <lineage>
        <taxon>Bacteria</taxon>
        <taxon>Pseudomonadati</taxon>
        <taxon>Bacteroidota</taxon>
        <taxon>Bacteroidia</taxon>
        <taxon>Bacteroidales</taxon>
        <taxon>Prevotellaceae</taxon>
        <taxon>Hallella</taxon>
    </lineage>
</organism>
<keyword evidence="3" id="KW-1185">Reference proteome</keyword>
<evidence type="ECO:0000313" key="2">
    <source>
        <dbReference type="EMBL" id="EFA43995.1"/>
    </source>
</evidence>
<dbReference type="AlphaFoldDB" id="D1PXB1"/>
<evidence type="ECO:0000313" key="3">
    <source>
        <dbReference type="Proteomes" id="UP000003160"/>
    </source>
</evidence>
<dbReference type="eggNOG" id="ENOG502Z9IJ">
    <property type="taxonomic scope" value="Bacteria"/>
</dbReference>
<evidence type="ECO:0000256" key="1">
    <source>
        <dbReference type="SAM" id="SignalP"/>
    </source>
</evidence>
<dbReference type="HOGENOM" id="CLU_661983_0_0_10"/>
<protein>
    <submittedName>
        <fullName evidence="2">Uncharacterized protein</fullName>
    </submittedName>
</protein>
<feature type="signal peptide" evidence="1">
    <location>
        <begin position="1"/>
        <end position="23"/>
    </location>
</feature>
<name>D1PXB1_9BACT</name>
<sequence length="415" mass="44676">MNMKKIFNMLVVAVISSGFVACSDDEPFSTIAPTDNPHILAPVFPNRVDGQLPTIANINRSGNFALDVIVTPADYTTITWLFDGMPTHVGTSIDTTLMAGTYDVKIVAETTQGKTTSREGLVVVAPLDGDPYSQAQTIERIVAPGANGTLVGQNLDKVKSLVVGGQSVSNVSMNDDGSLSYIVPKSLENGTHRVVLLDKDGHQYGANTIEVSNKCLVSAGADRANIGSEVTLQGINMDKIASVKISDKNITTFNLKTPTSISFVCPDLKTGKYTISGKSTDGSAVQFYVNSTIVEETSITLTAETTLWEGHHYVSWDLPEGDPNRIFDQLGAEKFAGKAGSTLRVYYSIEPSAAYHKAQITTGYWTKLPGTGEFEFSEVGVIVYKLTKEATDMIGEQNGFLCVGHGYYVDRVTLQ</sequence>
<dbReference type="PROSITE" id="PS51257">
    <property type="entry name" value="PROKAR_LIPOPROTEIN"/>
    <property type="match status" value="1"/>
</dbReference>
<gene>
    <name evidence="2" type="ORF">HMPREF0645_1596</name>
</gene>
<accession>D1PXB1</accession>
<comment type="caution">
    <text evidence="2">The sequence shown here is derived from an EMBL/GenBank/DDBJ whole genome shotgun (WGS) entry which is preliminary data.</text>
</comment>
<dbReference type="EMBL" id="ACKS01000068">
    <property type="protein sequence ID" value="EFA43995.1"/>
    <property type="molecule type" value="Genomic_DNA"/>
</dbReference>
<proteinExistence type="predicted"/>